<dbReference type="InterPro" id="IPR013780">
    <property type="entry name" value="Glyco_hydro_b"/>
</dbReference>
<protein>
    <submittedName>
        <fullName evidence="2">Putative large secreted protein</fullName>
    </submittedName>
</protein>
<dbReference type="Pfam" id="PF21307">
    <property type="entry name" value="Glyco_hydro_95_C"/>
    <property type="match status" value="1"/>
</dbReference>
<dbReference type="InterPro" id="IPR049053">
    <property type="entry name" value="AFCA-like_C"/>
</dbReference>
<dbReference type="RefSeq" id="WP_197723644.1">
    <property type="nucleotide sequence ID" value="NZ_AP018828.1"/>
</dbReference>
<dbReference type="Proteomes" id="UP000278756">
    <property type="component" value="Chromosome 2"/>
</dbReference>
<proteinExistence type="predicted"/>
<organism evidence="2 3">
    <name type="scientific">Asticcacaulis excentricus</name>
    <dbReference type="NCBI Taxonomy" id="78587"/>
    <lineage>
        <taxon>Bacteria</taxon>
        <taxon>Pseudomonadati</taxon>
        <taxon>Pseudomonadota</taxon>
        <taxon>Alphaproteobacteria</taxon>
        <taxon>Caulobacterales</taxon>
        <taxon>Caulobacteraceae</taxon>
        <taxon>Asticcacaulis</taxon>
    </lineage>
</organism>
<dbReference type="AlphaFoldDB" id="A0A3G9G6R1"/>
<dbReference type="EMBL" id="AP018828">
    <property type="protein sequence ID" value="BBF81635.1"/>
    <property type="molecule type" value="Genomic_DNA"/>
</dbReference>
<evidence type="ECO:0000259" key="1">
    <source>
        <dbReference type="Pfam" id="PF21307"/>
    </source>
</evidence>
<feature type="domain" description="Alpha fucosidase A-like C-terminal" evidence="1">
    <location>
        <begin position="3"/>
        <end position="59"/>
    </location>
</feature>
<dbReference type="Gene3D" id="2.60.40.1180">
    <property type="entry name" value="Golgi alpha-mannosidase II"/>
    <property type="match status" value="1"/>
</dbReference>
<evidence type="ECO:0000313" key="2">
    <source>
        <dbReference type="EMBL" id="BBF81635.1"/>
    </source>
</evidence>
<reference evidence="3" key="1">
    <citation type="journal article" date="2017" name="Biotechnol. Biofuels">
        <title>Evaluation of environmental bacterial communities as a factor affecting the growth of duckweed Lemna minor.</title>
        <authorList>
            <person name="Ishizawa H."/>
            <person name="Kuroda M."/>
            <person name="Morikawa M."/>
            <person name="Ike M."/>
        </authorList>
    </citation>
    <scope>NUCLEOTIDE SEQUENCE [LARGE SCALE GENOMIC DNA]</scope>
    <source>
        <strain evidence="3">M6</strain>
    </source>
</reference>
<gene>
    <name evidence="2" type="ORF">EM6_2237</name>
</gene>
<sequence length="74" mass="8059">MGAAWPKGHVTGLKARGGFTVDLHWADMTLERVTIRSAFGEKATLVLGDHRLPLTLKKDQSASFSLRAEGLVKL</sequence>
<evidence type="ECO:0000313" key="3">
    <source>
        <dbReference type="Proteomes" id="UP000278756"/>
    </source>
</evidence>
<name>A0A3G9G6R1_9CAUL</name>
<accession>A0A3G9G6R1</accession>
<reference evidence="3" key="2">
    <citation type="journal article" date="2017" name="Plant Physiol. Biochem.">
        <title>Differential oxidative and antioxidative response of duckweed Lemna minor toward plant growth promoting/inhibiting bacteria.</title>
        <authorList>
            <person name="Ishizawa H."/>
            <person name="Kuroda M."/>
            <person name="Morikawa M."/>
            <person name="Ike M."/>
        </authorList>
    </citation>
    <scope>NUCLEOTIDE SEQUENCE [LARGE SCALE GENOMIC DNA]</scope>
    <source>
        <strain evidence="3">M6</strain>
    </source>
</reference>